<protein>
    <submittedName>
        <fullName evidence="1">Uncharacterized protein</fullName>
    </submittedName>
</protein>
<comment type="caution">
    <text evidence="1">The sequence shown here is derived from an EMBL/GenBank/DDBJ whole genome shotgun (WGS) entry which is preliminary data.</text>
</comment>
<dbReference type="Proteomes" id="UP001162156">
    <property type="component" value="Unassembled WGS sequence"/>
</dbReference>
<gene>
    <name evidence="1" type="ORF">NQ314_011158</name>
</gene>
<name>A0AAV8XKA4_9CUCU</name>
<evidence type="ECO:0000313" key="1">
    <source>
        <dbReference type="EMBL" id="KAJ8939301.1"/>
    </source>
</evidence>
<evidence type="ECO:0000313" key="2">
    <source>
        <dbReference type="Proteomes" id="UP001162156"/>
    </source>
</evidence>
<organism evidence="1 2">
    <name type="scientific">Rhamnusium bicolor</name>
    <dbReference type="NCBI Taxonomy" id="1586634"/>
    <lineage>
        <taxon>Eukaryota</taxon>
        <taxon>Metazoa</taxon>
        <taxon>Ecdysozoa</taxon>
        <taxon>Arthropoda</taxon>
        <taxon>Hexapoda</taxon>
        <taxon>Insecta</taxon>
        <taxon>Pterygota</taxon>
        <taxon>Neoptera</taxon>
        <taxon>Endopterygota</taxon>
        <taxon>Coleoptera</taxon>
        <taxon>Polyphaga</taxon>
        <taxon>Cucujiformia</taxon>
        <taxon>Chrysomeloidea</taxon>
        <taxon>Cerambycidae</taxon>
        <taxon>Lepturinae</taxon>
        <taxon>Rhagiini</taxon>
        <taxon>Rhamnusium</taxon>
    </lineage>
</organism>
<accession>A0AAV8XKA4</accession>
<proteinExistence type="predicted"/>
<dbReference type="AlphaFoldDB" id="A0AAV8XKA4"/>
<reference evidence="1" key="1">
    <citation type="journal article" date="2023" name="Insect Mol. Biol.">
        <title>Genome sequencing provides insights into the evolution of gene families encoding plant cell wall-degrading enzymes in longhorned beetles.</title>
        <authorList>
            <person name="Shin N.R."/>
            <person name="Okamura Y."/>
            <person name="Kirsch R."/>
            <person name="Pauchet Y."/>
        </authorList>
    </citation>
    <scope>NUCLEOTIDE SEQUENCE</scope>
    <source>
        <strain evidence="1">RBIC_L_NR</strain>
    </source>
</reference>
<dbReference type="EMBL" id="JANEYF010003098">
    <property type="protein sequence ID" value="KAJ8939301.1"/>
    <property type="molecule type" value="Genomic_DNA"/>
</dbReference>
<sequence length="135" mass="15782">MYITHEQNIENDDVIIKDEIEIKFENDNTEELLKGKAQNYNDTHDTFEEPRSEYASIVHVENLIGNDVSSIKEELKCELINENIEELTKDRGLCEEYTDDNFEKTDSTNENNEALVNISNDDIEETEIMRYAENI</sequence>
<keyword evidence="2" id="KW-1185">Reference proteome</keyword>